<gene>
    <name evidence="1" type="ORF">PLANPX_3477</name>
</gene>
<name>A0A5K7XBY4_9BACT</name>
<sequence>MVGVSFCQQPEKALVSMTGCPVDSNRRQRLACRLTIALAVIAVGVGCGSKPEVVPVSGKVTYNGQPLPYGTVGFQPAQGQPSGAAIQPDGTFKLSTFAEFDGAKPGSYKVKVSCYASQSPSERAKPRTGEFSTGASLIPEKYAFVDRSELTAEVPADGTEAIVLELTGPEKKFPQ</sequence>
<evidence type="ECO:0000313" key="2">
    <source>
        <dbReference type="Proteomes" id="UP000326837"/>
    </source>
</evidence>
<dbReference type="KEGG" id="lpav:PLANPX_3477"/>
<organism evidence="1 2">
    <name type="scientific">Lacipirellula parvula</name>
    <dbReference type="NCBI Taxonomy" id="2650471"/>
    <lineage>
        <taxon>Bacteria</taxon>
        <taxon>Pseudomonadati</taxon>
        <taxon>Planctomycetota</taxon>
        <taxon>Planctomycetia</taxon>
        <taxon>Pirellulales</taxon>
        <taxon>Lacipirellulaceae</taxon>
        <taxon>Lacipirellula</taxon>
    </lineage>
</organism>
<proteinExistence type="predicted"/>
<reference evidence="2" key="1">
    <citation type="submission" date="2019-10" db="EMBL/GenBank/DDBJ databases">
        <title>Lacipirellula parvula gen. nov., sp. nov., representing a lineage of planctomycetes widespread in freshwater anoxic habitats, and description of the family Lacipirellulaceae.</title>
        <authorList>
            <person name="Dedysh S.N."/>
            <person name="Kulichevskaya I.S."/>
            <person name="Beletsky A.V."/>
            <person name="Rakitin A.L."/>
            <person name="Mardanov A.V."/>
            <person name="Ivanova A.A."/>
            <person name="Saltykova V.X."/>
            <person name="Rijpstra W.I.C."/>
            <person name="Sinninghe Damste J.S."/>
            <person name="Ravin N.V."/>
        </authorList>
    </citation>
    <scope>NUCLEOTIDE SEQUENCE [LARGE SCALE GENOMIC DNA]</scope>
    <source>
        <strain evidence="2">PX69</strain>
    </source>
</reference>
<evidence type="ECO:0000313" key="1">
    <source>
        <dbReference type="EMBL" id="BBO33865.1"/>
    </source>
</evidence>
<protein>
    <recommendedName>
        <fullName evidence="3">Carboxypeptidase regulatory-like domain-containing protein</fullName>
    </recommendedName>
</protein>
<dbReference type="AlphaFoldDB" id="A0A5K7XBY4"/>
<dbReference type="EMBL" id="AP021861">
    <property type="protein sequence ID" value="BBO33865.1"/>
    <property type="molecule type" value="Genomic_DNA"/>
</dbReference>
<keyword evidence="2" id="KW-1185">Reference proteome</keyword>
<dbReference type="Proteomes" id="UP000326837">
    <property type="component" value="Chromosome"/>
</dbReference>
<evidence type="ECO:0008006" key="3">
    <source>
        <dbReference type="Google" id="ProtNLM"/>
    </source>
</evidence>
<accession>A0A5K7XBY4</accession>